<proteinExistence type="predicted"/>
<protein>
    <recommendedName>
        <fullName evidence="4">PEP-CTERM sorting domain-containing protein</fullName>
    </recommendedName>
</protein>
<evidence type="ECO:0000313" key="2">
    <source>
        <dbReference type="EMBL" id="MDJ1181325.1"/>
    </source>
</evidence>
<dbReference type="Proteomes" id="UP001231370">
    <property type="component" value="Unassembled WGS sequence"/>
</dbReference>
<keyword evidence="1" id="KW-0472">Membrane</keyword>
<keyword evidence="1" id="KW-1133">Transmembrane helix</keyword>
<reference evidence="2 3" key="1">
    <citation type="submission" date="2023-01" db="EMBL/GenBank/DDBJ databases">
        <title>Novel diversity within Roseofilum (Cyanobacteria; Desertifilaceae) from marine benthic mats with descriptions of four novel species.</title>
        <authorList>
            <person name="Wang Y."/>
            <person name="Berthold D.E."/>
            <person name="Hu J."/>
            <person name="Lefler F.W."/>
            <person name="Laughinghouse H.D. IV."/>
        </authorList>
    </citation>
    <scope>NUCLEOTIDE SEQUENCE [LARGE SCALE GENOMIC DNA]</scope>
    <source>
        <strain evidence="2 3">BLCC-M91</strain>
    </source>
</reference>
<evidence type="ECO:0000256" key="1">
    <source>
        <dbReference type="SAM" id="Phobius"/>
    </source>
</evidence>
<feature type="transmembrane region" description="Helical" evidence="1">
    <location>
        <begin position="172"/>
        <end position="190"/>
    </location>
</feature>
<evidence type="ECO:0000313" key="3">
    <source>
        <dbReference type="Proteomes" id="UP001231370"/>
    </source>
</evidence>
<comment type="caution">
    <text evidence="2">The sequence shown here is derived from an EMBL/GenBank/DDBJ whole genome shotgun (WGS) entry which is preliminary data.</text>
</comment>
<sequence>MYDWKTEIRSYSQTTGYEMDDYDSYFLNLETSGQESVAIPFLHWRAHYYSRRPWWQDYDLVAEGTETQPGLDVLNYIQITSDDEDEEFFHLILPNFDRYNQTFIDFNQTFIDLKEQYRDDVKPQDLLAEVVRPDVSYSYEASNFDVTCMLHYETDPQSCSPQSGDPIDVPEGSSVVGIVAIGLALVGMAIRRSFFQRA</sequence>
<dbReference type="RefSeq" id="WP_283764623.1">
    <property type="nucleotide sequence ID" value="NZ_JAQPOK010000161.1"/>
</dbReference>
<gene>
    <name evidence="2" type="ORF">PJF56_20900</name>
</gene>
<name>A0ABT7BQH5_9CYAN</name>
<keyword evidence="1" id="KW-0812">Transmembrane</keyword>
<evidence type="ECO:0008006" key="4">
    <source>
        <dbReference type="Google" id="ProtNLM"/>
    </source>
</evidence>
<organism evidence="2 3">
    <name type="scientific">Roseofilum halophilum BLCC-M91</name>
    <dbReference type="NCBI Taxonomy" id="3022259"/>
    <lineage>
        <taxon>Bacteria</taxon>
        <taxon>Bacillati</taxon>
        <taxon>Cyanobacteriota</taxon>
        <taxon>Cyanophyceae</taxon>
        <taxon>Desertifilales</taxon>
        <taxon>Desertifilaceae</taxon>
        <taxon>Roseofilum</taxon>
        <taxon>Roseofilum halophilum</taxon>
    </lineage>
</organism>
<accession>A0ABT7BQH5</accession>
<keyword evidence="3" id="KW-1185">Reference proteome</keyword>
<dbReference type="EMBL" id="JAQPOK010000161">
    <property type="protein sequence ID" value="MDJ1181325.1"/>
    <property type="molecule type" value="Genomic_DNA"/>
</dbReference>